<dbReference type="AlphaFoldDB" id="A0AAN2DFW2"/>
<dbReference type="InterPro" id="IPR047650">
    <property type="entry name" value="Transpos_IS110"/>
</dbReference>
<reference evidence="2 3" key="1">
    <citation type="submission" date="2020-06" db="EMBL/GenBank/DDBJ databases">
        <authorList>
            <person name="De Coninck B."/>
            <person name="Ibrahim H."/>
        </authorList>
    </citation>
    <scope>NUCLEOTIDE SEQUENCE [LARGE SCALE GENOMIC DNA]</scope>
    <source>
        <strain evidence="2">Ag_rhizogenes_K599</strain>
    </source>
</reference>
<evidence type="ECO:0000313" key="3">
    <source>
        <dbReference type="Proteomes" id="UP000528185"/>
    </source>
</evidence>
<dbReference type="GO" id="GO:0003677">
    <property type="term" value="F:DNA binding"/>
    <property type="evidence" value="ECO:0007669"/>
    <property type="project" value="InterPro"/>
</dbReference>
<dbReference type="InterPro" id="IPR002525">
    <property type="entry name" value="Transp_IS110-like_N"/>
</dbReference>
<evidence type="ECO:0000259" key="1">
    <source>
        <dbReference type="Pfam" id="PF01548"/>
    </source>
</evidence>
<dbReference type="NCBIfam" id="NF033542">
    <property type="entry name" value="transpos_IS110"/>
    <property type="match status" value="1"/>
</dbReference>
<dbReference type="GO" id="GO:0004803">
    <property type="term" value="F:transposase activity"/>
    <property type="evidence" value="ECO:0007669"/>
    <property type="project" value="InterPro"/>
</dbReference>
<dbReference type="PANTHER" id="PTHR33055">
    <property type="entry name" value="TRANSPOSASE FOR INSERTION SEQUENCE ELEMENT IS1111A"/>
    <property type="match status" value="1"/>
</dbReference>
<protein>
    <recommendedName>
        <fullName evidence="1">Transposase IS110-like N-terminal domain-containing protein</fullName>
    </recommendedName>
</protein>
<proteinExistence type="predicted"/>
<dbReference type="Proteomes" id="UP000528185">
    <property type="component" value="Unassembled WGS sequence"/>
</dbReference>
<sequence length="243" mass="27338">MPQRNMPRPAAAYGIDIGKNIFHVVGLRSDGVPVQRVRFRRDTLLQFFERAAPAIVGMEACAGSQWIACKIQALGHKVRLIPAQFVKPYVKSNKSDIIDAEAIAEAATRPTMRFAALKSEEQADLQALHNRVRDQMIGTRTCLINQMRAFYLEYGIALRQGAGLFKVDLSQAVEDQSNDLSSAMCKLLADLFADLRQLERRIPITCTGNENVTAMRFIFDRTTQWAGRLGVSWRRNRRARVTG</sequence>
<organism evidence="2 3">
    <name type="scientific">Rhizobium rhizogenes</name>
    <name type="common">Agrobacterium rhizogenes</name>
    <dbReference type="NCBI Taxonomy" id="359"/>
    <lineage>
        <taxon>Bacteria</taxon>
        <taxon>Pseudomonadati</taxon>
        <taxon>Pseudomonadota</taxon>
        <taxon>Alphaproteobacteria</taxon>
        <taxon>Hyphomicrobiales</taxon>
        <taxon>Rhizobiaceae</taxon>
        <taxon>Rhizobium/Agrobacterium group</taxon>
        <taxon>Rhizobium</taxon>
    </lineage>
</organism>
<evidence type="ECO:0000313" key="2">
    <source>
        <dbReference type="EMBL" id="CAD0216681.1"/>
    </source>
</evidence>
<dbReference type="PANTHER" id="PTHR33055:SF3">
    <property type="entry name" value="PUTATIVE TRANSPOSASE FOR IS117-RELATED"/>
    <property type="match status" value="1"/>
</dbReference>
<feature type="domain" description="Transposase IS110-like N-terminal" evidence="1">
    <location>
        <begin position="14"/>
        <end position="150"/>
    </location>
</feature>
<comment type="caution">
    <text evidence="2">The sequence shown here is derived from an EMBL/GenBank/DDBJ whole genome shotgun (WGS) entry which is preliminary data.</text>
</comment>
<gene>
    <name evidence="2" type="ORF">AGRHK599_LOCUS4944</name>
</gene>
<accession>A0AAN2DFW2</accession>
<dbReference type="EMBL" id="CAICSX020000002">
    <property type="protein sequence ID" value="CAD0216681.1"/>
    <property type="molecule type" value="Genomic_DNA"/>
</dbReference>
<dbReference type="RefSeq" id="WP_236771866.1">
    <property type="nucleotide sequence ID" value="NZ_CAICSX020000002.1"/>
</dbReference>
<dbReference type="GO" id="GO:0006313">
    <property type="term" value="P:DNA transposition"/>
    <property type="evidence" value="ECO:0007669"/>
    <property type="project" value="InterPro"/>
</dbReference>
<dbReference type="Pfam" id="PF01548">
    <property type="entry name" value="DEDD_Tnp_IS110"/>
    <property type="match status" value="1"/>
</dbReference>
<name>A0AAN2DFW2_RHIRH</name>